<keyword evidence="3" id="KW-1185">Reference proteome</keyword>
<sequence length="76" mass="8529">MAKDLCFQFKHLLLARMPTLAKSNFLCNLSLLLCICYHMACIPMQELSYKLLLISSCLIGASPYLGIFSATSTFVY</sequence>
<name>A0AAD9Q7P3_ACRCE</name>
<feature type="transmembrane region" description="Helical" evidence="1">
    <location>
        <begin position="52"/>
        <end position="75"/>
    </location>
</feature>
<reference evidence="2" key="1">
    <citation type="journal article" date="2023" name="G3 (Bethesda)">
        <title>Whole genome assembly and annotation of the endangered Caribbean coral Acropora cervicornis.</title>
        <authorList>
            <person name="Selwyn J.D."/>
            <person name="Vollmer S.V."/>
        </authorList>
    </citation>
    <scope>NUCLEOTIDE SEQUENCE</scope>
    <source>
        <strain evidence="2">K2</strain>
    </source>
</reference>
<keyword evidence="1" id="KW-1133">Transmembrane helix</keyword>
<protein>
    <submittedName>
        <fullName evidence="2">Uncharacterized protein</fullName>
    </submittedName>
</protein>
<evidence type="ECO:0000256" key="1">
    <source>
        <dbReference type="SAM" id="Phobius"/>
    </source>
</evidence>
<evidence type="ECO:0000313" key="3">
    <source>
        <dbReference type="Proteomes" id="UP001249851"/>
    </source>
</evidence>
<accession>A0AAD9Q7P3</accession>
<comment type="caution">
    <text evidence="2">The sequence shown here is derived from an EMBL/GenBank/DDBJ whole genome shotgun (WGS) entry which is preliminary data.</text>
</comment>
<evidence type="ECO:0000313" key="2">
    <source>
        <dbReference type="EMBL" id="KAK2556089.1"/>
    </source>
</evidence>
<keyword evidence="1" id="KW-0812">Transmembrane</keyword>
<gene>
    <name evidence="2" type="ORF">P5673_022107</name>
</gene>
<reference evidence="2" key="2">
    <citation type="journal article" date="2023" name="Science">
        <title>Genomic signatures of disease resistance in endangered staghorn corals.</title>
        <authorList>
            <person name="Vollmer S.V."/>
            <person name="Selwyn J.D."/>
            <person name="Despard B.A."/>
            <person name="Roesel C.L."/>
        </authorList>
    </citation>
    <scope>NUCLEOTIDE SEQUENCE</scope>
    <source>
        <strain evidence="2">K2</strain>
    </source>
</reference>
<dbReference type="EMBL" id="JARQWQ010000058">
    <property type="protein sequence ID" value="KAK2556089.1"/>
    <property type="molecule type" value="Genomic_DNA"/>
</dbReference>
<feature type="transmembrane region" description="Helical" evidence="1">
    <location>
        <begin position="20"/>
        <end position="40"/>
    </location>
</feature>
<keyword evidence="1" id="KW-0472">Membrane</keyword>
<dbReference type="AlphaFoldDB" id="A0AAD9Q7P3"/>
<organism evidence="2 3">
    <name type="scientific">Acropora cervicornis</name>
    <name type="common">Staghorn coral</name>
    <dbReference type="NCBI Taxonomy" id="6130"/>
    <lineage>
        <taxon>Eukaryota</taxon>
        <taxon>Metazoa</taxon>
        <taxon>Cnidaria</taxon>
        <taxon>Anthozoa</taxon>
        <taxon>Hexacorallia</taxon>
        <taxon>Scleractinia</taxon>
        <taxon>Astrocoeniina</taxon>
        <taxon>Acroporidae</taxon>
        <taxon>Acropora</taxon>
    </lineage>
</organism>
<proteinExistence type="predicted"/>
<dbReference type="Proteomes" id="UP001249851">
    <property type="component" value="Unassembled WGS sequence"/>
</dbReference>